<evidence type="ECO:0000313" key="1">
    <source>
        <dbReference type="EMBL" id="VVB03427.1"/>
    </source>
</evidence>
<dbReference type="AlphaFoldDB" id="A0A565BP73"/>
<dbReference type="OrthoDB" id="1112056at2759"/>
<gene>
    <name evidence="1" type="ORF">ANE_LOCUS13871</name>
</gene>
<dbReference type="Gene3D" id="2.40.160.10">
    <property type="entry name" value="Porin"/>
    <property type="match status" value="1"/>
</dbReference>
<accession>A0A565BP73</accession>
<organism evidence="1 2">
    <name type="scientific">Arabis nemorensis</name>
    <dbReference type="NCBI Taxonomy" id="586526"/>
    <lineage>
        <taxon>Eukaryota</taxon>
        <taxon>Viridiplantae</taxon>
        <taxon>Streptophyta</taxon>
        <taxon>Embryophyta</taxon>
        <taxon>Tracheophyta</taxon>
        <taxon>Spermatophyta</taxon>
        <taxon>Magnoliopsida</taxon>
        <taxon>eudicotyledons</taxon>
        <taxon>Gunneridae</taxon>
        <taxon>Pentapetalae</taxon>
        <taxon>rosids</taxon>
        <taxon>malvids</taxon>
        <taxon>Brassicales</taxon>
        <taxon>Brassicaceae</taxon>
        <taxon>Arabideae</taxon>
        <taxon>Arabis</taxon>
    </lineage>
</organism>
<proteinExistence type="predicted"/>
<dbReference type="InterPro" id="IPR023614">
    <property type="entry name" value="Porin_dom_sf"/>
</dbReference>
<sequence>MFSFLSSAGNSGYFDRNEISIIKAKYNPGLELQLTTEYGYNSTKSIYFKKEIGILYKLKYGEIGAMVTPKSNPIAHFHGTLRRFSKLGGYKLTSMCVVDINRHKLDKLNGGLTMIAGNYSLQLNLDADNSVLSTRHRIHPRTVTLSEVTSPYIRNQ</sequence>
<reference evidence="1" key="1">
    <citation type="submission" date="2019-07" db="EMBL/GenBank/DDBJ databases">
        <authorList>
            <person name="Dittberner H."/>
        </authorList>
    </citation>
    <scope>NUCLEOTIDE SEQUENCE [LARGE SCALE GENOMIC DNA]</scope>
</reference>
<dbReference type="Proteomes" id="UP000489600">
    <property type="component" value="Unassembled WGS sequence"/>
</dbReference>
<dbReference type="EMBL" id="CABITT030000004">
    <property type="protein sequence ID" value="VVB03427.1"/>
    <property type="molecule type" value="Genomic_DNA"/>
</dbReference>
<evidence type="ECO:0000313" key="2">
    <source>
        <dbReference type="Proteomes" id="UP000489600"/>
    </source>
</evidence>
<name>A0A565BP73_9BRAS</name>
<keyword evidence="2" id="KW-1185">Reference proteome</keyword>
<protein>
    <submittedName>
        <fullName evidence="1">Uncharacterized protein</fullName>
    </submittedName>
</protein>
<comment type="caution">
    <text evidence="1">The sequence shown here is derived from an EMBL/GenBank/DDBJ whole genome shotgun (WGS) entry which is preliminary data.</text>
</comment>